<organism evidence="1 2">
    <name type="scientific">Gemmobacter megaterium</name>
    <dbReference type="NCBI Taxonomy" id="1086013"/>
    <lineage>
        <taxon>Bacteria</taxon>
        <taxon>Pseudomonadati</taxon>
        <taxon>Pseudomonadota</taxon>
        <taxon>Alphaproteobacteria</taxon>
        <taxon>Rhodobacterales</taxon>
        <taxon>Paracoccaceae</taxon>
        <taxon>Gemmobacter</taxon>
    </lineage>
</organism>
<name>A0A1N7QIR8_9RHOB</name>
<reference evidence="1 2" key="1">
    <citation type="submission" date="2017-01" db="EMBL/GenBank/DDBJ databases">
        <authorList>
            <person name="Mah S.A."/>
            <person name="Swanson W.J."/>
            <person name="Moy G.W."/>
            <person name="Vacquier V.D."/>
        </authorList>
    </citation>
    <scope>NUCLEOTIDE SEQUENCE [LARGE SCALE GENOMIC DNA]</scope>
    <source>
        <strain evidence="1 2">DSM 26375</strain>
    </source>
</reference>
<proteinExistence type="predicted"/>
<protein>
    <submittedName>
        <fullName evidence="1">Uncharacterized protein</fullName>
    </submittedName>
</protein>
<dbReference type="AlphaFoldDB" id="A0A1N7QIR8"/>
<sequence length="89" mass="9103">MPPIDMFTYSATALADPASAALAITPSDGSDLLMVPRALYCTGAGTVQVTMRAGGDPVILPMLVGTPLPVRVTRVWATGTTATGIVGVW</sequence>
<dbReference type="Proteomes" id="UP000186141">
    <property type="component" value="Unassembled WGS sequence"/>
</dbReference>
<accession>A0A1N7QIR8</accession>
<evidence type="ECO:0000313" key="1">
    <source>
        <dbReference type="EMBL" id="SIT22780.1"/>
    </source>
</evidence>
<gene>
    <name evidence="1" type="ORF">SAMN05421774_11264</name>
</gene>
<dbReference type="EMBL" id="FTOT01000012">
    <property type="protein sequence ID" value="SIT22780.1"/>
    <property type="molecule type" value="Genomic_DNA"/>
</dbReference>
<evidence type="ECO:0000313" key="2">
    <source>
        <dbReference type="Proteomes" id="UP000186141"/>
    </source>
</evidence>
<dbReference type="STRING" id="1086013.SAMN05421774_11264"/>
<dbReference type="RefSeq" id="WP_076534064.1">
    <property type="nucleotide sequence ID" value="NZ_BMEH01000012.1"/>
</dbReference>
<keyword evidence="2" id="KW-1185">Reference proteome</keyword>